<dbReference type="AlphaFoldDB" id="A0A9P6W3D3"/>
<evidence type="ECO:0000313" key="7">
    <source>
        <dbReference type="Proteomes" id="UP000777482"/>
    </source>
</evidence>
<keyword evidence="1 4" id="KW-0853">WD repeat</keyword>
<comment type="function">
    <text evidence="3">Essential component of the cytosolic iron-sulfur (Fe/S) protein assembly machinery. Required for the maturation of extramitochondrial Fe/S proteins.</text>
</comment>
<keyword evidence="7" id="KW-1185">Reference proteome</keyword>
<dbReference type="CDD" id="cd00200">
    <property type="entry name" value="WD40"/>
    <property type="match status" value="1"/>
</dbReference>
<feature type="compositionally biased region" description="Low complexity" evidence="5">
    <location>
        <begin position="380"/>
        <end position="389"/>
    </location>
</feature>
<gene>
    <name evidence="3 6" type="primary">CIA1</name>
    <name evidence="6" type="ORF">C6P46_004053</name>
</gene>
<dbReference type="Proteomes" id="UP000777482">
    <property type="component" value="Unassembled WGS sequence"/>
</dbReference>
<feature type="region of interest" description="Disordered" evidence="5">
    <location>
        <begin position="353"/>
        <end position="403"/>
    </location>
</feature>
<accession>A0A9P6W3D3</accession>
<dbReference type="Pfam" id="PF00400">
    <property type="entry name" value="WD40"/>
    <property type="match status" value="5"/>
</dbReference>
<reference evidence="6 7" key="1">
    <citation type="submission" date="2020-11" db="EMBL/GenBank/DDBJ databases">
        <title>Kefir isolates.</title>
        <authorList>
            <person name="Marcisauskas S."/>
            <person name="Kim Y."/>
            <person name="Blasche S."/>
        </authorList>
    </citation>
    <scope>NUCLEOTIDE SEQUENCE [LARGE SCALE GENOMIC DNA]</scope>
    <source>
        <strain evidence="6 7">KR</strain>
    </source>
</reference>
<name>A0A9P6W3D3_RHOMI</name>
<dbReference type="PROSITE" id="PS51257">
    <property type="entry name" value="PROKAR_LIPOPROTEIN"/>
    <property type="match status" value="1"/>
</dbReference>
<dbReference type="GO" id="GO:0016226">
    <property type="term" value="P:iron-sulfur cluster assembly"/>
    <property type="evidence" value="ECO:0007669"/>
    <property type="project" value="UniProtKB-UniRule"/>
</dbReference>
<feature type="compositionally biased region" description="Gly residues" evidence="5">
    <location>
        <begin position="109"/>
        <end position="123"/>
    </location>
</feature>
<dbReference type="InterPro" id="IPR028608">
    <property type="entry name" value="CIAO1/Cia1"/>
</dbReference>
<dbReference type="InterPro" id="IPR036322">
    <property type="entry name" value="WD40_repeat_dom_sf"/>
</dbReference>
<feature type="compositionally biased region" description="Acidic residues" evidence="5">
    <location>
        <begin position="441"/>
        <end position="450"/>
    </location>
</feature>
<organism evidence="6 7">
    <name type="scientific">Rhodotorula mucilaginosa</name>
    <name type="common">Yeast</name>
    <name type="synonym">Rhodotorula rubra</name>
    <dbReference type="NCBI Taxonomy" id="5537"/>
    <lineage>
        <taxon>Eukaryota</taxon>
        <taxon>Fungi</taxon>
        <taxon>Dikarya</taxon>
        <taxon>Basidiomycota</taxon>
        <taxon>Pucciniomycotina</taxon>
        <taxon>Microbotryomycetes</taxon>
        <taxon>Sporidiobolales</taxon>
        <taxon>Sporidiobolaceae</taxon>
        <taxon>Rhodotorula</taxon>
    </lineage>
</organism>
<protein>
    <recommendedName>
        <fullName evidence="3">Probable cytosolic iron-sulfur protein assembly protein 1</fullName>
    </recommendedName>
</protein>
<dbReference type="Gene3D" id="2.130.10.10">
    <property type="entry name" value="YVTN repeat-like/Quinoprotein amine dehydrogenase"/>
    <property type="match status" value="1"/>
</dbReference>
<dbReference type="SMART" id="SM00320">
    <property type="entry name" value="WD40"/>
    <property type="match status" value="7"/>
</dbReference>
<dbReference type="EMBL" id="PUHQ01000036">
    <property type="protein sequence ID" value="KAG0661282.1"/>
    <property type="molecule type" value="Genomic_DNA"/>
</dbReference>
<dbReference type="PROSITE" id="PS50294">
    <property type="entry name" value="WD_REPEATS_REGION"/>
    <property type="match status" value="4"/>
</dbReference>
<evidence type="ECO:0000256" key="4">
    <source>
        <dbReference type="PROSITE-ProRule" id="PRU00221"/>
    </source>
</evidence>
<feature type="compositionally biased region" description="Basic and acidic residues" evidence="5">
    <location>
        <begin position="458"/>
        <end position="468"/>
    </location>
</feature>
<feature type="repeat" description="WD" evidence="4">
    <location>
        <begin position="68"/>
        <end position="99"/>
    </location>
</feature>
<comment type="caution">
    <text evidence="6">The sequence shown here is derived from an EMBL/GenBank/DDBJ whole genome shotgun (WGS) entry which is preliminary data.</text>
</comment>
<dbReference type="OrthoDB" id="284782at2759"/>
<sequence>MALTRSCDSLYRPDDESEAPWHLAWNPASPLLASCSTDKSLRLYSYAPNPDPGPAAPPYRFSLQSTIPNCHPRTVRSLEFSPTGATLATASFDATVGVWCQVSEAGLDDGGGGNEHAGGGGGEWEPVDPLEGHESECKSVAWSADGRLLASCSRDKSVWVWEAVGPADFECLAVLMEHSQDVKCVTWHPTDELLASASYDDTIKLYAADPYDDEWQCIHTLTAHSGTVWSLSFSPCGRYLASAGDDLVIKLWERVSLLDLEEGEQNQKDLGQLGEAKRVEGGRMGPWSAGGVRIGMKEKWRWEERGEIRDAHERTIYAIDWKAGGASEGGLGRIVSAGGDGRINVFQMLEPSLEEEGAPVTTNPNAAAAAAEEEDPETPAPSSSSSAIAGEKKKNKKKNKDPRHVLVAQIEDAHGVSDVNHVAWCTLSPALAAAKLRALEGGEDDPDQEQESTGGGAARREEEDPRWKKTRDMFASAGDDGLVKVWVVDP</sequence>
<dbReference type="PANTHER" id="PTHR19920:SF0">
    <property type="entry name" value="CYTOSOLIC IRON-SULFUR PROTEIN ASSEMBLY PROTEIN CIAO1-RELATED"/>
    <property type="match status" value="1"/>
</dbReference>
<evidence type="ECO:0000256" key="1">
    <source>
        <dbReference type="ARBA" id="ARBA00022574"/>
    </source>
</evidence>
<feature type="region of interest" description="Disordered" evidence="5">
    <location>
        <begin position="438"/>
        <end position="468"/>
    </location>
</feature>
<feature type="region of interest" description="Disordered" evidence="5">
    <location>
        <begin position="109"/>
        <end position="131"/>
    </location>
</feature>
<comment type="similarity">
    <text evidence="3">Belongs to the WD repeat CIA1 family.</text>
</comment>
<dbReference type="HAMAP" id="MF_03037">
    <property type="entry name" value="ciao1"/>
    <property type="match status" value="1"/>
</dbReference>
<proteinExistence type="inferred from homology"/>
<feature type="repeat" description="WD" evidence="4">
    <location>
        <begin position="221"/>
        <end position="253"/>
    </location>
</feature>
<feature type="repeat" description="WD" evidence="4">
    <location>
        <begin position="175"/>
        <end position="206"/>
    </location>
</feature>
<evidence type="ECO:0000256" key="3">
    <source>
        <dbReference type="HAMAP-Rule" id="MF_03037"/>
    </source>
</evidence>
<keyword evidence="2" id="KW-0677">Repeat</keyword>
<dbReference type="PROSITE" id="PS50082">
    <property type="entry name" value="WD_REPEATS_2"/>
    <property type="match status" value="4"/>
</dbReference>
<dbReference type="InterPro" id="IPR001680">
    <property type="entry name" value="WD40_rpt"/>
</dbReference>
<feature type="compositionally biased region" description="Low complexity" evidence="5">
    <location>
        <begin position="358"/>
        <end position="370"/>
    </location>
</feature>
<dbReference type="SUPFAM" id="SSF50978">
    <property type="entry name" value="WD40 repeat-like"/>
    <property type="match status" value="1"/>
</dbReference>
<evidence type="ECO:0000256" key="2">
    <source>
        <dbReference type="ARBA" id="ARBA00022737"/>
    </source>
</evidence>
<dbReference type="PANTHER" id="PTHR19920">
    <property type="entry name" value="WD40 PROTEIN CIAO1"/>
    <property type="match status" value="1"/>
</dbReference>
<evidence type="ECO:0000256" key="5">
    <source>
        <dbReference type="SAM" id="MobiDB-lite"/>
    </source>
</evidence>
<feature type="repeat" description="WD" evidence="4">
    <location>
        <begin position="130"/>
        <end position="162"/>
    </location>
</feature>
<evidence type="ECO:0000313" key="6">
    <source>
        <dbReference type="EMBL" id="KAG0661282.1"/>
    </source>
</evidence>
<dbReference type="InterPro" id="IPR015943">
    <property type="entry name" value="WD40/YVTN_repeat-like_dom_sf"/>
</dbReference>
<dbReference type="GO" id="GO:0097361">
    <property type="term" value="C:cytosolic [4Fe-4S] assembly targeting complex"/>
    <property type="evidence" value="ECO:0007669"/>
    <property type="project" value="InterPro"/>
</dbReference>